<feature type="domain" description="HAMP" evidence="9">
    <location>
        <begin position="262"/>
        <end position="314"/>
    </location>
</feature>
<dbReference type="InterPro" id="IPR005467">
    <property type="entry name" value="His_kinase_dom"/>
</dbReference>
<evidence type="ECO:0000256" key="7">
    <source>
        <dbReference type="SAM" id="Phobius"/>
    </source>
</evidence>
<dbReference type="Gene3D" id="1.10.287.130">
    <property type="match status" value="1"/>
</dbReference>
<sequence>MGRWPFPKTGKQRFFSRMRERRRNPRHLIWAHVQRPGRLVGWWEHKGSRNHMMGQAHFGSQPLPLTAGGHAAARRALSIRSKGLIVIGALLLYAIAISLFAFDQKNQLLREFEDIQGTLQTEALLKQADLSAFHGVIAIFAAIDATDPALAMQHAEMHHQSLLDAQRELGHRFDNGLLAPGALDADWQRANQHPDKPNLNRLLSGVVKVKSELAALTEAVQRRRQALSSSYLERTSSVASTIFLAGMLGLALLGACIVLFFRRLTEDLAILQKRALEILHGLHGGPIVVTRRDEVGQLMIAVNNMSDTLDARNKELMLERQKYFHQEKMAAIGTLAAGISHEIGNPIAAISGIAQDMLERRSCMDEHGNANCIDCRPDMIFEQTARLAAITREIADFASPRAVEAQLLDLNQQLRSTSSLVRYDKRLGGVALQLALDPQLPAIHGVADQLTQLIMNLLINAMDALEGISGRQPTIVVTTSRQQQGAVMCVEDNGSGMDAATVQRVFEAFFTTKPAGKGTGLGLSLCYAIAQNHGGAIDIESTPGSGTRVRVVFPWVTP</sequence>
<dbReference type="Gene3D" id="6.10.340.10">
    <property type="match status" value="1"/>
</dbReference>
<dbReference type="PROSITE" id="PS50885">
    <property type="entry name" value="HAMP"/>
    <property type="match status" value="1"/>
</dbReference>
<reference evidence="10 11" key="1">
    <citation type="submission" date="2019-11" db="EMBL/GenBank/DDBJ databases">
        <title>Novel species isolated from a subtropical stream in China.</title>
        <authorList>
            <person name="Lu H."/>
        </authorList>
    </citation>
    <scope>NUCLEOTIDE SEQUENCE [LARGE SCALE GENOMIC DNA]</scope>
    <source>
        <strain evidence="10 11">FT25W</strain>
    </source>
</reference>
<comment type="caution">
    <text evidence="10">The sequence shown here is derived from an EMBL/GenBank/DDBJ whole genome shotgun (WGS) entry which is preliminary data.</text>
</comment>
<feature type="domain" description="Histidine kinase" evidence="8">
    <location>
        <begin position="338"/>
        <end position="557"/>
    </location>
</feature>
<evidence type="ECO:0000256" key="2">
    <source>
        <dbReference type="ARBA" id="ARBA00004370"/>
    </source>
</evidence>
<dbReference type="EC" id="2.7.13.3" evidence="3"/>
<evidence type="ECO:0000256" key="4">
    <source>
        <dbReference type="ARBA" id="ARBA00022553"/>
    </source>
</evidence>
<comment type="catalytic activity">
    <reaction evidence="1">
        <text>ATP + protein L-histidine = ADP + protein N-phospho-L-histidine.</text>
        <dbReference type="EC" id="2.7.13.3"/>
    </reaction>
</comment>
<evidence type="ECO:0000313" key="10">
    <source>
        <dbReference type="EMBL" id="MRX10553.1"/>
    </source>
</evidence>
<dbReference type="PROSITE" id="PS50109">
    <property type="entry name" value="HIS_KIN"/>
    <property type="match status" value="1"/>
</dbReference>
<dbReference type="AlphaFoldDB" id="A0A6L5QL58"/>
<dbReference type="PANTHER" id="PTHR43065:SF42">
    <property type="entry name" value="TWO-COMPONENT SENSOR PPRA"/>
    <property type="match status" value="1"/>
</dbReference>
<dbReference type="GO" id="GO:0000155">
    <property type="term" value="F:phosphorelay sensor kinase activity"/>
    <property type="evidence" value="ECO:0007669"/>
    <property type="project" value="InterPro"/>
</dbReference>
<dbReference type="PANTHER" id="PTHR43065">
    <property type="entry name" value="SENSOR HISTIDINE KINASE"/>
    <property type="match status" value="1"/>
</dbReference>
<dbReference type="Gene3D" id="3.30.565.10">
    <property type="entry name" value="Histidine kinase-like ATPase, C-terminal domain"/>
    <property type="match status" value="1"/>
</dbReference>
<evidence type="ECO:0000256" key="5">
    <source>
        <dbReference type="ARBA" id="ARBA00022679"/>
    </source>
</evidence>
<evidence type="ECO:0000256" key="1">
    <source>
        <dbReference type="ARBA" id="ARBA00000085"/>
    </source>
</evidence>
<keyword evidence="6" id="KW-0418">Kinase</keyword>
<dbReference type="Proteomes" id="UP000481037">
    <property type="component" value="Unassembled WGS sequence"/>
</dbReference>
<dbReference type="CDD" id="cd06225">
    <property type="entry name" value="HAMP"/>
    <property type="match status" value="1"/>
</dbReference>
<dbReference type="SMART" id="SM00304">
    <property type="entry name" value="HAMP"/>
    <property type="match status" value="1"/>
</dbReference>
<dbReference type="EMBL" id="WKJM01000021">
    <property type="protein sequence ID" value="MRX10553.1"/>
    <property type="molecule type" value="Genomic_DNA"/>
</dbReference>
<dbReference type="SUPFAM" id="SSF55874">
    <property type="entry name" value="ATPase domain of HSP90 chaperone/DNA topoisomerase II/histidine kinase"/>
    <property type="match status" value="1"/>
</dbReference>
<evidence type="ECO:0000313" key="11">
    <source>
        <dbReference type="Proteomes" id="UP000481037"/>
    </source>
</evidence>
<comment type="subcellular location">
    <subcellularLocation>
        <location evidence="2">Membrane</location>
    </subcellularLocation>
</comment>
<dbReference type="Pfam" id="PF02518">
    <property type="entry name" value="HATPase_c"/>
    <property type="match status" value="1"/>
</dbReference>
<evidence type="ECO:0000256" key="3">
    <source>
        <dbReference type="ARBA" id="ARBA00012438"/>
    </source>
</evidence>
<dbReference type="SMART" id="SM00387">
    <property type="entry name" value="HATPase_c"/>
    <property type="match status" value="1"/>
</dbReference>
<organism evidence="10 11">
    <name type="scientific">Duganella alba</name>
    <dbReference type="NCBI Taxonomy" id="2666081"/>
    <lineage>
        <taxon>Bacteria</taxon>
        <taxon>Pseudomonadati</taxon>
        <taxon>Pseudomonadota</taxon>
        <taxon>Betaproteobacteria</taxon>
        <taxon>Burkholderiales</taxon>
        <taxon>Oxalobacteraceae</taxon>
        <taxon>Telluria group</taxon>
        <taxon>Duganella</taxon>
    </lineage>
</organism>
<keyword evidence="7" id="KW-0812">Transmembrane</keyword>
<proteinExistence type="predicted"/>
<dbReference type="PRINTS" id="PR00344">
    <property type="entry name" value="BCTRLSENSOR"/>
</dbReference>
<dbReference type="SUPFAM" id="SSF47384">
    <property type="entry name" value="Homodimeric domain of signal transducing histidine kinase"/>
    <property type="match status" value="1"/>
</dbReference>
<keyword evidence="11" id="KW-1185">Reference proteome</keyword>
<name>A0A6L5QL58_9BURK</name>
<keyword evidence="5" id="KW-0808">Transferase</keyword>
<dbReference type="InterPro" id="IPR003660">
    <property type="entry name" value="HAMP_dom"/>
</dbReference>
<gene>
    <name evidence="10" type="ORF">GJ697_22230</name>
</gene>
<feature type="transmembrane region" description="Helical" evidence="7">
    <location>
        <begin position="84"/>
        <end position="102"/>
    </location>
</feature>
<dbReference type="InterPro" id="IPR003594">
    <property type="entry name" value="HATPase_dom"/>
</dbReference>
<evidence type="ECO:0000256" key="6">
    <source>
        <dbReference type="ARBA" id="ARBA00022777"/>
    </source>
</evidence>
<dbReference type="CDD" id="cd00082">
    <property type="entry name" value="HisKA"/>
    <property type="match status" value="1"/>
</dbReference>
<keyword evidence="4" id="KW-0597">Phosphoprotein</keyword>
<dbReference type="GO" id="GO:0016020">
    <property type="term" value="C:membrane"/>
    <property type="evidence" value="ECO:0007669"/>
    <property type="project" value="UniProtKB-SubCell"/>
</dbReference>
<dbReference type="InterPro" id="IPR004358">
    <property type="entry name" value="Sig_transdc_His_kin-like_C"/>
</dbReference>
<keyword evidence="7" id="KW-0472">Membrane</keyword>
<accession>A0A6L5QL58</accession>
<dbReference type="InterPro" id="IPR036097">
    <property type="entry name" value="HisK_dim/P_sf"/>
</dbReference>
<dbReference type="InterPro" id="IPR003661">
    <property type="entry name" value="HisK_dim/P_dom"/>
</dbReference>
<evidence type="ECO:0000259" key="8">
    <source>
        <dbReference type="PROSITE" id="PS50109"/>
    </source>
</evidence>
<protein>
    <recommendedName>
        <fullName evidence="3">histidine kinase</fullName>
        <ecNumber evidence="3">2.7.13.3</ecNumber>
    </recommendedName>
</protein>
<evidence type="ECO:0000259" key="9">
    <source>
        <dbReference type="PROSITE" id="PS50885"/>
    </source>
</evidence>
<dbReference type="InterPro" id="IPR036890">
    <property type="entry name" value="HATPase_C_sf"/>
</dbReference>
<feature type="transmembrane region" description="Helical" evidence="7">
    <location>
        <begin position="238"/>
        <end position="261"/>
    </location>
</feature>
<keyword evidence="7" id="KW-1133">Transmembrane helix</keyword>